<keyword evidence="4" id="KW-1185">Reference proteome</keyword>
<dbReference type="PANTHER" id="PTHR17550:SF4">
    <property type="entry name" value="E3 UBIQUITIN-PROTEIN LIGASE TTC3"/>
    <property type="match status" value="1"/>
</dbReference>
<keyword evidence="1" id="KW-0479">Metal-binding</keyword>
<feature type="domain" description="RING-type" evidence="2">
    <location>
        <begin position="141"/>
        <end position="182"/>
    </location>
</feature>
<gene>
    <name evidence="3" type="ORF">Bca52824_019214</name>
</gene>
<dbReference type="OrthoDB" id="1029666at2759"/>
<evidence type="ECO:0000313" key="3">
    <source>
        <dbReference type="EMBL" id="KAG2316092.1"/>
    </source>
</evidence>
<name>A0A8X8B064_BRACI</name>
<sequence length="186" mass="21324">MSQPFWKIGHITGPTLSSPKRTVTMKIKRPSTQQTEIVISVTLKTTINGHLTHETIRDVEYMLGYHEINFDSVMQIIEETSDHVASTLPTLDDPTETDLDIIVDIVDHNQHAFHRIDLDVYMIELWENRREPIPSEKSDICIICCEEFGAGGEINSLNCRHSYHHHCILDWVKTKLACPCCREELG</sequence>
<dbReference type="InterPro" id="IPR013083">
    <property type="entry name" value="Znf_RING/FYVE/PHD"/>
</dbReference>
<dbReference type="SMART" id="SM00184">
    <property type="entry name" value="RING"/>
    <property type="match status" value="1"/>
</dbReference>
<keyword evidence="1" id="KW-0863">Zinc-finger</keyword>
<accession>A0A8X8B064</accession>
<comment type="caution">
    <text evidence="3">The sequence shown here is derived from an EMBL/GenBank/DDBJ whole genome shotgun (WGS) entry which is preliminary data.</text>
</comment>
<dbReference type="GO" id="GO:0008270">
    <property type="term" value="F:zinc ion binding"/>
    <property type="evidence" value="ECO:0007669"/>
    <property type="project" value="UniProtKB-KW"/>
</dbReference>
<reference evidence="3 4" key="1">
    <citation type="submission" date="2020-02" db="EMBL/GenBank/DDBJ databases">
        <authorList>
            <person name="Ma Q."/>
            <person name="Huang Y."/>
            <person name="Song X."/>
            <person name="Pei D."/>
        </authorList>
    </citation>
    <scope>NUCLEOTIDE SEQUENCE [LARGE SCALE GENOMIC DNA]</scope>
    <source>
        <strain evidence="3">Sxm20200214</strain>
        <tissue evidence="3">Leaf</tissue>
    </source>
</reference>
<dbReference type="Gene3D" id="3.30.40.10">
    <property type="entry name" value="Zinc/RING finger domain, C3HC4 (zinc finger)"/>
    <property type="match status" value="1"/>
</dbReference>
<dbReference type="Pfam" id="PF13639">
    <property type="entry name" value="zf-RING_2"/>
    <property type="match status" value="1"/>
</dbReference>
<dbReference type="PROSITE" id="PS50089">
    <property type="entry name" value="ZF_RING_2"/>
    <property type="match status" value="1"/>
</dbReference>
<organism evidence="3 4">
    <name type="scientific">Brassica carinata</name>
    <name type="common">Ethiopian mustard</name>
    <name type="synonym">Abyssinian cabbage</name>
    <dbReference type="NCBI Taxonomy" id="52824"/>
    <lineage>
        <taxon>Eukaryota</taxon>
        <taxon>Viridiplantae</taxon>
        <taxon>Streptophyta</taxon>
        <taxon>Embryophyta</taxon>
        <taxon>Tracheophyta</taxon>
        <taxon>Spermatophyta</taxon>
        <taxon>Magnoliopsida</taxon>
        <taxon>eudicotyledons</taxon>
        <taxon>Gunneridae</taxon>
        <taxon>Pentapetalae</taxon>
        <taxon>rosids</taxon>
        <taxon>malvids</taxon>
        <taxon>Brassicales</taxon>
        <taxon>Brassicaceae</taxon>
        <taxon>Brassiceae</taxon>
        <taxon>Brassica</taxon>
    </lineage>
</organism>
<evidence type="ECO:0000313" key="4">
    <source>
        <dbReference type="Proteomes" id="UP000886595"/>
    </source>
</evidence>
<dbReference type="InterPro" id="IPR001841">
    <property type="entry name" value="Znf_RING"/>
</dbReference>
<dbReference type="SUPFAM" id="SSF57850">
    <property type="entry name" value="RING/U-box"/>
    <property type="match status" value="1"/>
</dbReference>
<evidence type="ECO:0000259" key="2">
    <source>
        <dbReference type="PROSITE" id="PS50089"/>
    </source>
</evidence>
<dbReference type="PANTHER" id="PTHR17550">
    <property type="entry name" value="E3 UBIQUITIN-PROTEIN LIGASE TTC3"/>
    <property type="match status" value="1"/>
</dbReference>
<protein>
    <recommendedName>
        <fullName evidence="2">RING-type domain-containing protein</fullName>
    </recommendedName>
</protein>
<dbReference type="EMBL" id="JAAMPC010000004">
    <property type="protein sequence ID" value="KAG2316092.1"/>
    <property type="molecule type" value="Genomic_DNA"/>
</dbReference>
<keyword evidence="1" id="KW-0862">Zinc</keyword>
<proteinExistence type="predicted"/>
<dbReference type="AlphaFoldDB" id="A0A8X8B064"/>
<evidence type="ECO:0000256" key="1">
    <source>
        <dbReference type="PROSITE-ProRule" id="PRU00175"/>
    </source>
</evidence>
<dbReference type="Proteomes" id="UP000886595">
    <property type="component" value="Unassembled WGS sequence"/>
</dbReference>